<evidence type="ECO:0000313" key="2">
    <source>
        <dbReference type="Proteomes" id="UP001060085"/>
    </source>
</evidence>
<dbReference type="Proteomes" id="UP001060085">
    <property type="component" value="Linkage Group LG06"/>
</dbReference>
<keyword evidence="2" id="KW-1185">Reference proteome</keyword>
<proteinExistence type="predicted"/>
<accession>A0ACC0A9W3</accession>
<name>A0ACC0A9W3_CATRO</name>
<gene>
    <name evidence="1" type="ORF">M9H77_26496</name>
</gene>
<sequence>MSVSLKNNLVKKKSKEKKEQLYLKRVRKVDEYHFSIANDVSCVLGIEGKGRSMEKDLGTILEELPDSSLHSGFMFDPSCYDFGVMNNASIESIVVGFGFDVNIGVNLLMSFDLIPLFIDHALRFGEVKKIDLGVFGPTANDWPYPYHRRQASGRAGLGGQYPTTFGRLHPTVASWVQMGKCLCNF</sequence>
<evidence type="ECO:0000313" key="1">
    <source>
        <dbReference type="EMBL" id="KAI5657703.1"/>
    </source>
</evidence>
<reference evidence="2" key="1">
    <citation type="journal article" date="2023" name="Nat. Plants">
        <title>Single-cell RNA sequencing provides a high-resolution roadmap for understanding the multicellular compartmentation of specialized metabolism.</title>
        <authorList>
            <person name="Sun S."/>
            <person name="Shen X."/>
            <person name="Li Y."/>
            <person name="Li Y."/>
            <person name="Wang S."/>
            <person name="Li R."/>
            <person name="Zhang H."/>
            <person name="Shen G."/>
            <person name="Guo B."/>
            <person name="Wei J."/>
            <person name="Xu J."/>
            <person name="St-Pierre B."/>
            <person name="Chen S."/>
            <person name="Sun C."/>
        </authorList>
    </citation>
    <scope>NUCLEOTIDE SEQUENCE [LARGE SCALE GENOMIC DNA]</scope>
</reference>
<dbReference type="EMBL" id="CM044706">
    <property type="protein sequence ID" value="KAI5657703.1"/>
    <property type="molecule type" value="Genomic_DNA"/>
</dbReference>
<organism evidence="1 2">
    <name type="scientific">Catharanthus roseus</name>
    <name type="common">Madagascar periwinkle</name>
    <name type="synonym">Vinca rosea</name>
    <dbReference type="NCBI Taxonomy" id="4058"/>
    <lineage>
        <taxon>Eukaryota</taxon>
        <taxon>Viridiplantae</taxon>
        <taxon>Streptophyta</taxon>
        <taxon>Embryophyta</taxon>
        <taxon>Tracheophyta</taxon>
        <taxon>Spermatophyta</taxon>
        <taxon>Magnoliopsida</taxon>
        <taxon>eudicotyledons</taxon>
        <taxon>Gunneridae</taxon>
        <taxon>Pentapetalae</taxon>
        <taxon>asterids</taxon>
        <taxon>lamiids</taxon>
        <taxon>Gentianales</taxon>
        <taxon>Apocynaceae</taxon>
        <taxon>Rauvolfioideae</taxon>
        <taxon>Vinceae</taxon>
        <taxon>Catharanthinae</taxon>
        <taxon>Catharanthus</taxon>
    </lineage>
</organism>
<protein>
    <submittedName>
        <fullName evidence="1">Uncharacterized protein</fullName>
    </submittedName>
</protein>
<comment type="caution">
    <text evidence="1">The sequence shown here is derived from an EMBL/GenBank/DDBJ whole genome shotgun (WGS) entry which is preliminary data.</text>
</comment>